<evidence type="ECO:0000256" key="1">
    <source>
        <dbReference type="SAM" id="Phobius"/>
    </source>
</evidence>
<feature type="transmembrane region" description="Helical" evidence="1">
    <location>
        <begin position="176"/>
        <end position="198"/>
    </location>
</feature>
<dbReference type="Pfam" id="PF10067">
    <property type="entry name" value="DUF2306"/>
    <property type="match status" value="1"/>
</dbReference>
<dbReference type="AlphaFoldDB" id="A0A495DND7"/>
<name>A0A495DND7_9PROT</name>
<accession>A0A495DND7</accession>
<keyword evidence="1" id="KW-1133">Transmembrane helix</keyword>
<dbReference type="InterPro" id="IPR018750">
    <property type="entry name" value="DUF2306_membrane"/>
</dbReference>
<feature type="transmembrane region" description="Helical" evidence="1">
    <location>
        <begin position="114"/>
        <end position="135"/>
    </location>
</feature>
<organism evidence="2 3">
    <name type="scientific">Maricaulis maris</name>
    <dbReference type="NCBI Taxonomy" id="74318"/>
    <lineage>
        <taxon>Bacteria</taxon>
        <taxon>Pseudomonadati</taxon>
        <taxon>Pseudomonadota</taxon>
        <taxon>Alphaproteobacteria</taxon>
        <taxon>Maricaulales</taxon>
        <taxon>Maricaulaceae</taxon>
        <taxon>Maricaulis</taxon>
    </lineage>
</organism>
<evidence type="ECO:0000313" key="2">
    <source>
        <dbReference type="EMBL" id="RKR03771.1"/>
    </source>
</evidence>
<feature type="transmembrane region" description="Helical" evidence="1">
    <location>
        <begin position="83"/>
        <end position="108"/>
    </location>
</feature>
<proteinExistence type="predicted"/>
<sequence>MGFICQRPGTALLGLAAVAVCVGSLAYFSAPVGDYPFDEQNRAYAGLHDVLVVHIAAGMTALLAGPIQLLVCMQARLRALHRLVGVTFAGAAVLCAVCGLILAGHAFGGGPNNAAFSALAVLLLVTTVMGVGKILIRDPAGHRIWMLRAYALIFSAVTLRAETAVLVAGFQLDFPTAYGIAAWTCWVGNLVVTEWLILARGARRS</sequence>
<comment type="caution">
    <text evidence="2">The sequence shown here is derived from an EMBL/GenBank/DDBJ whole genome shotgun (WGS) entry which is preliminary data.</text>
</comment>
<feature type="transmembrane region" description="Helical" evidence="1">
    <location>
        <begin position="147"/>
        <end position="170"/>
    </location>
</feature>
<protein>
    <submittedName>
        <fullName evidence="2">Putative membrane protein DUF2306</fullName>
    </submittedName>
</protein>
<feature type="transmembrane region" description="Helical" evidence="1">
    <location>
        <begin position="50"/>
        <end position="71"/>
    </location>
</feature>
<evidence type="ECO:0000313" key="3">
    <source>
        <dbReference type="Proteomes" id="UP000273675"/>
    </source>
</evidence>
<dbReference type="Proteomes" id="UP000273675">
    <property type="component" value="Unassembled WGS sequence"/>
</dbReference>
<dbReference type="EMBL" id="RBIM01000001">
    <property type="protein sequence ID" value="RKR03771.1"/>
    <property type="molecule type" value="Genomic_DNA"/>
</dbReference>
<keyword evidence="1" id="KW-0472">Membrane</keyword>
<keyword evidence="1" id="KW-0812">Transmembrane</keyword>
<reference evidence="2 3" key="1">
    <citation type="submission" date="2018-10" db="EMBL/GenBank/DDBJ databases">
        <title>Genomic Encyclopedia of Type Strains, Phase IV (KMG-IV): sequencing the most valuable type-strain genomes for metagenomic binning, comparative biology and taxonomic classification.</title>
        <authorList>
            <person name="Goeker M."/>
        </authorList>
    </citation>
    <scope>NUCLEOTIDE SEQUENCE [LARGE SCALE GENOMIC DNA]</scope>
    <source>
        <strain evidence="2 3">DSM 4734</strain>
    </source>
</reference>
<feature type="transmembrane region" description="Helical" evidence="1">
    <location>
        <begin position="12"/>
        <end position="30"/>
    </location>
</feature>
<gene>
    <name evidence="2" type="ORF">C7435_0210</name>
</gene>
<dbReference type="RefSeq" id="WP_170150299.1">
    <property type="nucleotide sequence ID" value="NZ_RBIM01000001.1"/>
</dbReference>